<dbReference type="Pfam" id="PF05699">
    <property type="entry name" value="Dimer_Tnp_hAT"/>
    <property type="match status" value="1"/>
</dbReference>
<organism evidence="2 3">
    <name type="scientific">Dryococelus australis</name>
    <dbReference type="NCBI Taxonomy" id="614101"/>
    <lineage>
        <taxon>Eukaryota</taxon>
        <taxon>Metazoa</taxon>
        <taxon>Ecdysozoa</taxon>
        <taxon>Arthropoda</taxon>
        <taxon>Hexapoda</taxon>
        <taxon>Insecta</taxon>
        <taxon>Pterygota</taxon>
        <taxon>Neoptera</taxon>
        <taxon>Polyneoptera</taxon>
        <taxon>Phasmatodea</taxon>
        <taxon>Verophasmatodea</taxon>
        <taxon>Anareolatae</taxon>
        <taxon>Phasmatidae</taxon>
        <taxon>Eurycanthinae</taxon>
        <taxon>Dryococelus</taxon>
    </lineage>
</organism>
<dbReference type="SUPFAM" id="SSF53098">
    <property type="entry name" value="Ribonuclease H-like"/>
    <property type="match status" value="1"/>
</dbReference>
<sequence length="228" mass="26604">MFDELLTEMEEKMNIYELEPPMLPRKRYILQKLEYSTESSENLNITTPKYRLKAIYFETLDTLVRDLDELFKQPGFARVRMLEEALLLDPEKWSSATEDVLNARLAPLLEIWAEATVYLPPTPPPPTILLRSYPEVLNILRLLVIPATSATAERLFSLFLMLLKSYFRSTMTHERLNNLAILHCYQDMVDKIDVRAFCREFCCNPCRVSVLGKAFEKLFCSTFVFCIL</sequence>
<protein>
    <recommendedName>
        <fullName evidence="1">HAT C-terminal dimerisation domain-containing protein</fullName>
    </recommendedName>
</protein>
<evidence type="ECO:0000259" key="1">
    <source>
        <dbReference type="Pfam" id="PF05699"/>
    </source>
</evidence>
<keyword evidence="3" id="KW-1185">Reference proteome</keyword>
<dbReference type="EMBL" id="JARBHB010000013">
    <property type="protein sequence ID" value="KAJ8869542.1"/>
    <property type="molecule type" value="Genomic_DNA"/>
</dbReference>
<name>A0ABQ9GAU9_9NEOP</name>
<comment type="caution">
    <text evidence="2">The sequence shown here is derived from an EMBL/GenBank/DDBJ whole genome shotgun (WGS) entry which is preliminary data.</text>
</comment>
<accession>A0ABQ9GAU9</accession>
<feature type="non-terminal residue" evidence="2">
    <location>
        <position position="228"/>
    </location>
</feature>
<evidence type="ECO:0000313" key="3">
    <source>
        <dbReference type="Proteomes" id="UP001159363"/>
    </source>
</evidence>
<evidence type="ECO:0000313" key="2">
    <source>
        <dbReference type="EMBL" id="KAJ8869542.1"/>
    </source>
</evidence>
<proteinExistence type="predicted"/>
<reference evidence="2 3" key="1">
    <citation type="submission" date="2023-02" db="EMBL/GenBank/DDBJ databases">
        <title>LHISI_Scaffold_Assembly.</title>
        <authorList>
            <person name="Stuart O.P."/>
            <person name="Cleave R."/>
            <person name="Magrath M.J.L."/>
            <person name="Mikheyev A.S."/>
        </authorList>
    </citation>
    <scope>NUCLEOTIDE SEQUENCE [LARGE SCALE GENOMIC DNA]</scope>
    <source>
        <strain evidence="2">Daus_M_001</strain>
        <tissue evidence="2">Leg muscle</tissue>
    </source>
</reference>
<dbReference type="InterPro" id="IPR012337">
    <property type="entry name" value="RNaseH-like_sf"/>
</dbReference>
<feature type="domain" description="HAT C-terminal dimerisation" evidence="1">
    <location>
        <begin position="133"/>
        <end position="187"/>
    </location>
</feature>
<dbReference type="Proteomes" id="UP001159363">
    <property type="component" value="Chromosome 12"/>
</dbReference>
<gene>
    <name evidence="2" type="ORF">PR048_028533</name>
</gene>
<dbReference type="InterPro" id="IPR008906">
    <property type="entry name" value="HATC_C_dom"/>
</dbReference>